<evidence type="ECO:0000256" key="1">
    <source>
        <dbReference type="ARBA" id="ARBA00022505"/>
    </source>
</evidence>
<dbReference type="InterPro" id="IPR008995">
    <property type="entry name" value="Mo/tungstate-bd_C_term_dom"/>
</dbReference>
<evidence type="ECO:0000259" key="2">
    <source>
        <dbReference type="PROSITE" id="PS51866"/>
    </source>
</evidence>
<dbReference type="InterPro" id="IPR005116">
    <property type="entry name" value="Transp-assoc_OB_typ1"/>
</dbReference>
<dbReference type="PROSITE" id="PS51866">
    <property type="entry name" value="MOP"/>
    <property type="match status" value="1"/>
</dbReference>
<dbReference type="GO" id="GO:0015689">
    <property type="term" value="P:molybdate ion transport"/>
    <property type="evidence" value="ECO:0007669"/>
    <property type="project" value="InterPro"/>
</dbReference>
<dbReference type="InterPro" id="IPR036388">
    <property type="entry name" value="WH-like_DNA-bd_sf"/>
</dbReference>
<keyword evidence="1" id="KW-0500">Molybdenum</keyword>
<dbReference type="Gene3D" id="1.10.10.10">
    <property type="entry name" value="Winged helix-like DNA-binding domain superfamily/Winged helix DNA-binding domain"/>
    <property type="match status" value="1"/>
</dbReference>
<dbReference type="SUPFAM" id="SSF46785">
    <property type="entry name" value="Winged helix' DNA-binding domain"/>
    <property type="match status" value="1"/>
</dbReference>
<proteinExistence type="predicted"/>
<protein>
    <submittedName>
        <fullName evidence="3">Unannotated protein</fullName>
    </submittedName>
</protein>
<dbReference type="Gene3D" id="2.40.50.100">
    <property type="match status" value="1"/>
</dbReference>
<accession>A0A6J7ECG5</accession>
<dbReference type="EMBL" id="CAFBLP010000029">
    <property type="protein sequence ID" value="CAB4879418.1"/>
    <property type="molecule type" value="Genomic_DNA"/>
</dbReference>
<feature type="domain" description="Mop" evidence="2">
    <location>
        <begin position="188"/>
        <end position="254"/>
    </location>
</feature>
<evidence type="ECO:0000313" key="3">
    <source>
        <dbReference type="EMBL" id="CAB4879418.1"/>
    </source>
</evidence>
<dbReference type="Pfam" id="PF03459">
    <property type="entry name" value="TOBE"/>
    <property type="match status" value="1"/>
</dbReference>
<organism evidence="3">
    <name type="scientific">freshwater metagenome</name>
    <dbReference type="NCBI Taxonomy" id="449393"/>
    <lineage>
        <taxon>unclassified sequences</taxon>
        <taxon>metagenomes</taxon>
        <taxon>ecological metagenomes</taxon>
    </lineage>
</organism>
<reference evidence="3" key="1">
    <citation type="submission" date="2020-05" db="EMBL/GenBank/DDBJ databases">
        <authorList>
            <person name="Chiriac C."/>
            <person name="Salcher M."/>
            <person name="Ghai R."/>
            <person name="Kavagutti S V."/>
        </authorList>
    </citation>
    <scope>NUCLEOTIDE SEQUENCE</scope>
</reference>
<dbReference type="SUPFAM" id="SSF50331">
    <property type="entry name" value="MOP-like"/>
    <property type="match status" value="1"/>
</dbReference>
<dbReference type="InterPro" id="IPR004606">
    <property type="entry name" value="Mop_domain"/>
</dbReference>
<gene>
    <name evidence="3" type="ORF">UFOPK3376_01357</name>
</gene>
<name>A0A6J7ECG5_9ZZZZ</name>
<dbReference type="NCBIfam" id="TIGR00638">
    <property type="entry name" value="Mop"/>
    <property type="match status" value="1"/>
</dbReference>
<dbReference type="AlphaFoldDB" id="A0A6J7ECG5"/>
<sequence>MLYSRRVAADEPSLAEHVCLALVAEGAAHGWAIGSLLAHDGDIGHIWTLSRPLTYRAIDGLVARKLLKRSAHESGPGRDRVVLAMTRPGRSENDRWLAQPIEHLRDVRTELLVKLTLLERSGADTRPLLIAQRAHFADLLDSLTSASADDDLVQLWRAESARAARRFLDRAIDPAVVSTIAPAAPELRLSARNQLRGVVTGVTHSEIMSTVKMVLPDGQRLNASITREATTDLDVAPGDNVIAIIKSTTVMIAKPD</sequence>
<dbReference type="InterPro" id="IPR036390">
    <property type="entry name" value="WH_DNA-bd_sf"/>
</dbReference>